<feature type="compositionally biased region" description="Low complexity" evidence="12">
    <location>
        <begin position="463"/>
        <end position="477"/>
    </location>
</feature>
<dbReference type="InterPro" id="IPR050453">
    <property type="entry name" value="LIM_Homeobox_TF"/>
</dbReference>
<feature type="region of interest" description="Disordered" evidence="12">
    <location>
        <begin position="425"/>
        <end position="477"/>
    </location>
</feature>
<dbReference type="SMART" id="SM00389">
    <property type="entry name" value="HOX"/>
    <property type="match status" value="1"/>
</dbReference>
<feature type="region of interest" description="Disordered" evidence="12">
    <location>
        <begin position="220"/>
        <end position="306"/>
    </location>
</feature>
<dbReference type="Pfam" id="PF00046">
    <property type="entry name" value="Homeodomain"/>
    <property type="match status" value="1"/>
</dbReference>
<dbReference type="PROSITE" id="PS00027">
    <property type="entry name" value="HOMEOBOX_1"/>
    <property type="match status" value="1"/>
</dbReference>
<dbReference type="SMART" id="SM00132">
    <property type="entry name" value="LIM"/>
    <property type="match status" value="2"/>
</dbReference>
<dbReference type="CDD" id="cd00086">
    <property type="entry name" value="homeodomain"/>
    <property type="match status" value="1"/>
</dbReference>
<dbReference type="PROSITE" id="PS50071">
    <property type="entry name" value="HOMEOBOX_2"/>
    <property type="match status" value="1"/>
</dbReference>
<evidence type="ECO:0000256" key="11">
    <source>
        <dbReference type="RuleBase" id="RU000682"/>
    </source>
</evidence>
<name>A0ABQ7S584_9ACAR</name>
<evidence type="ECO:0000256" key="9">
    <source>
        <dbReference type="PROSITE-ProRule" id="PRU00108"/>
    </source>
</evidence>
<evidence type="ECO:0000259" key="14">
    <source>
        <dbReference type="PROSITE" id="PS50071"/>
    </source>
</evidence>
<evidence type="ECO:0000256" key="10">
    <source>
        <dbReference type="PROSITE-ProRule" id="PRU00125"/>
    </source>
</evidence>
<dbReference type="PANTHER" id="PTHR24208:SF128">
    <property type="entry name" value="LIM3, ISOFORM G"/>
    <property type="match status" value="1"/>
</dbReference>
<dbReference type="Pfam" id="PF00412">
    <property type="entry name" value="LIM"/>
    <property type="match status" value="2"/>
</dbReference>
<organism evidence="15 16">
    <name type="scientific">Fragariocoptes setiger</name>
    <dbReference type="NCBI Taxonomy" id="1670756"/>
    <lineage>
        <taxon>Eukaryota</taxon>
        <taxon>Metazoa</taxon>
        <taxon>Ecdysozoa</taxon>
        <taxon>Arthropoda</taxon>
        <taxon>Chelicerata</taxon>
        <taxon>Arachnida</taxon>
        <taxon>Acari</taxon>
        <taxon>Acariformes</taxon>
        <taxon>Trombidiformes</taxon>
        <taxon>Prostigmata</taxon>
        <taxon>Eupodina</taxon>
        <taxon>Eriophyoidea</taxon>
        <taxon>Phytoptidae</taxon>
        <taxon>Fragariocoptes</taxon>
    </lineage>
</organism>
<dbReference type="SUPFAM" id="SSF57716">
    <property type="entry name" value="Glucocorticoid receptor-like (DNA-binding domain)"/>
    <property type="match status" value="1"/>
</dbReference>
<reference evidence="15 16" key="1">
    <citation type="submission" date="2020-10" db="EMBL/GenBank/DDBJ databases">
        <authorList>
            <person name="Klimov P.B."/>
            <person name="Dyachkov S.M."/>
            <person name="Chetverikov P.E."/>
        </authorList>
    </citation>
    <scope>NUCLEOTIDE SEQUENCE [LARGE SCALE GENOMIC DNA]</scope>
    <source>
        <strain evidence="15">BMOC 18-1129-001#AD2665</strain>
        <tissue evidence="15">Entire mites</tissue>
    </source>
</reference>
<dbReference type="PROSITE" id="PS00478">
    <property type="entry name" value="LIM_DOMAIN_1"/>
    <property type="match status" value="1"/>
</dbReference>
<dbReference type="PROSITE" id="PS50023">
    <property type="entry name" value="LIM_DOMAIN_2"/>
    <property type="match status" value="2"/>
</dbReference>
<evidence type="ECO:0000313" key="16">
    <source>
        <dbReference type="Proteomes" id="UP000825002"/>
    </source>
</evidence>
<evidence type="ECO:0000256" key="8">
    <source>
        <dbReference type="ARBA" id="ARBA00023242"/>
    </source>
</evidence>
<feature type="region of interest" description="Disordered" evidence="12">
    <location>
        <begin position="496"/>
        <end position="537"/>
    </location>
</feature>
<dbReference type="SUPFAM" id="SSF46689">
    <property type="entry name" value="Homeodomain-like"/>
    <property type="match status" value="1"/>
</dbReference>
<keyword evidence="2 10" id="KW-0479">Metal-binding</keyword>
<dbReference type="Gene3D" id="1.10.10.60">
    <property type="entry name" value="Homeodomain-like"/>
    <property type="match status" value="1"/>
</dbReference>
<feature type="DNA-binding region" description="Homeobox" evidence="9">
    <location>
        <begin position="165"/>
        <end position="224"/>
    </location>
</feature>
<dbReference type="Proteomes" id="UP000825002">
    <property type="component" value="Unassembled WGS sequence"/>
</dbReference>
<accession>A0ABQ7S584</accession>
<evidence type="ECO:0000256" key="1">
    <source>
        <dbReference type="ARBA" id="ARBA00004123"/>
    </source>
</evidence>
<evidence type="ECO:0000256" key="2">
    <source>
        <dbReference type="ARBA" id="ARBA00022723"/>
    </source>
</evidence>
<dbReference type="InterPro" id="IPR009057">
    <property type="entry name" value="Homeodomain-like_sf"/>
</dbReference>
<evidence type="ECO:0000256" key="7">
    <source>
        <dbReference type="ARBA" id="ARBA00023155"/>
    </source>
</evidence>
<dbReference type="InterPro" id="IPR001781">
    <property type="entry name" value="Znf_LIM"/>
</dbReference>
<evidence type="ECO:0000313" key="15">
    <source>
        <dbReference type="EMBL" id="KAG9508583.1"/>
    </source>
</evidence>
<dbReference type="PANTHER" id="PTHR24208">
    <property type="entry name" value="LIM/HOMEOBOX PROTEIN LHX"/>
    <property type="match status" value="1"/>
</dbReference>
<keyword evidence="4 10" id="KW-0862">Zinc</keyword>
<comment type="subcellular location">
    <subcellularLocation>
        <location evidence="1 9 11">Nucleus</location>
    </subcellularLocation>
</comment>
<keyword evidence="5 10" id="KW-0440">LIM domain</keyword>
<protein>
    <submittedName>
        <fullName evidence="15">LIM/homeobox protein Lhx3</fullName>
    </submittedName>
</protein>
<feature type="compositionally biased region" description="Polar residues" evidence="12">
    <location>
        <begin position="344"/>
        <end position="365"/>
    </location>
</feature>
<evidence type="ECO:0000256" key="3">
    <source>
        <dbReference type="ARBA" id="ARBA00022737"/>
    </source>
</evidence>
<feature type="compositionally biased region" description="Polar residues" evidence="12">
    <location>
        <begin position="518"/>
        <end position="528"/>
    </location>
</feature>
<feature type="non-terminal residue" evidence="15">
    <location>
        <position position="537"/>
    </location>
</feature>
<evidence type="ECO:0000256" key="6">
    <source>
        <dbReference type="ARBA" id="ARBA00023125"/>
    </source>
</evidence>
<evidence type="ECO:0000256" key="12">
    <source>
        <dbReference type="SAM" id="MobiDB-lite"/>
    </source>
</evidence>
<feature type="compositionally biased region" description="Low complexity" evidence="12">
    <location>
        <begin position="250"/>
        <end position="296"/>
    </location>
</feature>
<sequence length="537" mass="58920">PLELELTQAQTHSELFLRRIVECLTTTFDALPRCHGCTDLILDRYIFKLVSPDDEHHTCWHATCLVCADCHIQLTSKCYIRNGEPYCRDDFYKRFANTRCAHCELGIAPRSEVRHAQQNVYHSQCFVCTVCKRRLNTGDEFYLMEDNRLVCKPDYETAKQRESSSKRPRTTITAKQLETLKLAYQDSPKPARHIREQLSLDTGLDMRVVQVWFQNRRAKEKRLKKDVDGSGSWHSTMSGSRACGQLLTDSRSSSSSSSGASTPALASALAGESADDGSSSSSASSSSAASSRASSPDESDSRKSPLLLASTPSTRMSAASNAANILPATSIDEALANLGAYSFSSSPQAATSKSTNTITSVSSVAQHHGHTNTDLREHSAGDDDYSQDSKHHDATIEQHSLGEQIDHTHAYAGAYTMDATHLVAHSNSTPLPRPLAPNNRRSMGAANCTTGKQRGSRQKKRNNTNGNGNVNGIANDNDNYDRIIGLLQEDLNAAINDSDADNNNDHNNDDENELMPSHNLNDSNQLTDHTTKDSDSR</sequence>
<keyword evidence="16" id="KW-1185">Reference proteome</keyword>
<evidence type="ECO:0000256" key="4">
    <source>
        <dbReference type="ARBA" id="ARBA00022833"/>
    </source>
</evidence>
<dbReference type="EMBL" id="JAIFTH010001308">
    <property type="protein sequence ID" value="KAG9508583.1"/>
    <property type="molecule type" value="Genomic_DNA"/>
</dbReference>
<proteinExistence type="predicted"/>
<dbReference type="InterPro" id="IPR017970">
    <property type="entry name" value="Homeobox_CS"/>
</dbReference>
<keyword evidence="8 9" id="KW-0539">Nucleus</keyword>
<dbReference type="InterPro" id="IPR001356">
    <property type="entry name" value="HD"/>
</dbReference>
<feature type="compositionally biased region" description="Basic and acidic residues" evidence="12">
    <location>
        <begin position="371"/>
        <end position="392"/>
    </location>
</feature>
<keyword evidence="3" id="KW-0677">Repeat</keyword>
<comment type="caution">
    <text evidence="15">The sequence shown here is derived from an EMBL/GenBank/DDBJ whole genome shotgun (WGS) entry which is preliminary data.</text>
</comment>
<keyword evidence="6 9" id="KW-0238">DNA-binding</keyword>
<evidence type="ECO:0000256" key="5">
    <source>
        <dbReference type="ARBA" id="ARBA00023038"/>
    </source>
</evidence>
<feature type="domain" description="Homeobox" evidence="14">
    <location>
        <begin position="163"/>
        <end position="223"/>
    </location>
</feature>
<feature type="domain" description="LIM zinc-binding" evidence="13">
    <location>
        <begin position="32"/>
        <end position="97"/>
    </location>
</feature>
<feature type="domain" description="LIM zinc-binding" evidence="13">
    <location>
        <begin position="98"/>
        <end position="161"/>
    </location>
</feature>
<gene>
    <name evidence="15" type="primary">lhx3</name>
    <name evidence="15" type="ORF">GZH46_02916</name>
</gene>
<dbReference type="Gene3D" id="2.10.110.10">
    <property type="entry name" value="Cysteine Rich Protein"/>
    <property type="match status" value="2"/>
</dbReference>
<feature type="region of interest" description="Disordered" evidence="12">
    <location>
        <begin position="344"/>
        <end position="392"/>
    </location>
</feature>
<feature type="non-terminal residue" evidence="15">
    <location>
        <position position="1"/>
    </location>
</feature>
<evidence type="ECO:0000259" key="13">
    <source>
        <dbReference type="PROSITE" id="PS50023"/>
    </source>
</evidence>
<keyword evidence="7 9" id="KW-0371">Homeobox</keyword>